<proteinExistence type="predicted"/>
<feature type="region of interest" description="Disordered" evidence="1">
    <location>
        <begin position="1"/>
        <end position="94"/>
    </location>
</feature>
<feature type="non-terminal residue" evidence="2">
    <location>
        <position position="94"/>
    </location>
</feature>
<dbReference type="AlphaFoldDB" id="A0A3B0SJZ0"/>
<feature type="compositionally biased region" description="Polar residues" evidence="1">
    <location>
        <begin position="71"/>
        <end position="94"/>
    </location>
</feature>
<sequence>MADNNQNKATDKDSDIELDPALQGVDRVHQKQQDDARLNAASEETTEDTQTRANIHLGGRTDESEDPVSEAGQTYPSSSVEDAQVSGSPVHTNI</sequence>
<reference evidence="2" key="1">
    <citation type="submission" date="2018-06" db="EMBL/GenBank/DDBJ databases">
        <authorList>
            <person name="Zhirakovskaya E."/>
        </authorList>
    </citation>
    <scope>NUCLEOTIDE SEQUENCE</scope>
</reference>
<feature type="compositionally biased region" description="Basic and acidic residues" evidence="1">
    <location>
        <begin position="26"/>
        <end position="37"/>
    </location>
</feature>
<evidence type="ECO:0000313" key="2">
    <source>
        <dbReference type="EMBL" id="VAW01277.1"/>
    </source>
</evidence>
<gene>
    <name evidence="2" type="ORF">MNBD_ALPHA01-1125</name>
</gene>
<accession>A0A3B0SJZ0</accession>
<dbReference type="EMBL" id="UOEJ01000144">
    <property type="protein sequence ID" value="VAW01277.1"/>
    <property type="molecule type" value="Genomic_DNA"/>
</dbReference>
<name>A0A3B0SJZ0_9ZZZZ</name>
<organism evidence="2">
    <name type="scientific">hydrothermal vent metagenome</name>
    <dbReference type="NCBI Taxonomy" id="652676"/>
    <lineage>
        <taxon>unclassified sequences</taxon>
        <taxon>metagenomes</taxon>
        <taxon>ecological metagenomes</taxon>
    </lineage>
</organism>
<protein>
    <submittedName>
        <fullName evidence="2">Uncharacterized protein</fullName>
    </submittedName>
</protein>
<evidence type="ECO:0000256" key="1">
    <source>
        <dbReference type="SAM" id="MobiDB-lite"/>
    </source>
</evidence>